<gene>
    <name evidence="3" type="ORF">Moror_13128</name>
</gene>
<dbReference type="GO" id="GO:0005634">
    <property type="term" value="C:nucleus"/>
    <property type="evidence" value="ECO:0007669"/>
    <property type="project" value="TreeGrafter"/>
</dbReference>
<dbReference type="OrthoDB" id="333551at2759"/>
<feature type="compositionally biased region" description="Basic and acidic residues" evidence="2">
    <location>
        <begin position="292"/>
        <end position="309"/>
    </location>
</feature>
<feature type="compositionally biased region" description="Basic and acidic residues" evidence="2">
    <location>
        <begin position="241"/>
        <end position="277"/>
    </location>
</feature>
<proteinExistence type="predicted"/>
<dbReference type="EMBL" id="AWSO01000596">
    <property type="protein sequence ID" value="ESK89009.1"/>
    <property type="molecule type" value="Genomic_DNA"/>
</dbReference>
<organism evidence="3 4">
    <name type="scientific">Moniliophthora roreri (strain MCA 2997)</name>
    <name type="common">Cocoa frosty pod rot fungus</name>
    <name type="synonym">Crinipellis roreri</name>
    <dbReference type="NCBI Taxonomy" id="1381753"/>
    <lineage>
        <taxon>Eukaryota</taxon>
        <taxon>Fungi</taxon>
        <taxon>Dikarya</taxon>
        <taxon>Basidiomycota</taxon>
        <taxon>Agaricomycotina</taxon>
        <taxon>Agaricomycetes</taxon>
        <taxon>Agaricomycetidae</taxon>
        <taxon>Agaricales</taxon>
        <taxon>Marasmiineae</taxon>
        <taxon>Marasmiaceae</taxon>
        <taxon>Moniliophthora</taxon>
    </lineage>
</organism>
<dbReference type="HOGENOM" id="CLU_721907_0_0_1"/>
<reference evidence="3 4" key="1">
    <citation type="journal article" date="2014" name="BMC Genomics">
        <title>Genome and secretome analysis of the hemibiotrophic fungal pathogen, Moniliophthora roreri, which causes frosty pod rot disease of cacao: mechanisms of the biotrophic and necrotrophic phases.</title>
        <authorList>
            <person name="Meinhardt L.W."/>
            <person name="Costa G.G.L."/>
            <person name="Thomazella D.P.T."/>
            <person name="Teixeira P.J.P.L."/>
            <person name="Carazzolle M.F."/>
            <person name="Schuster S.C."/>
            <person name="Carlson J.E."/>
            <person name="Guiltinan M.J."/>
            <person name="Mieczkowski P."/>
            <person name="Farmer A."/>
            <person name="Ramaraj T."/>
            <person name="Crozier J."/>
            <person name="Davis R.E."/>
            <person name="Shao J."/>
            <person name="Melnick R.L."/>
            <person name="Pereira G.A.G."/>
            <person name="Bailey B.A."/>
        </authorList>
    </citation>
    <scope>NUCLEOTIDE SEQUENCE [LARGE SCALE GENOMIC DNA]</scope>
    <source>
        <strain evidence="3 4">MCA 2997</strain>
    </source>
</reference>
<evidence type="ECO:0000313" key="3">
    <source>
        <dbReference type="EMBL" id="ESK89009.1"/>
    </source>
</evidence>
<evidence type="ECO:0000256" key="2">
    <source>
        <dbReference type="SAM" id="MobiDB-lite"/>
    </source>
</evidence>
<dbReference type="Pfam" id="PF13300">
    <property type="entry name" value="DUF4078"/>
    <property type="match status" value="1"/>
</dbReference>
<feature type="compositionally biased region" description="Low complexity" evidence="2">
    <location>
        <begin position="217"/>
        <end position="228"/>
    </location>
</feature>
<name>V2YBD7_MONRO</name>
<feature type="region of interest" description="Disordered" evidence="2">
    <location>
        <begin position="212"/>
        <end position="332"/>
    </location>
</feature>
<accession>V2YBD7</accession>
<dbReference type="AlphaFoldDB" id="V2YBD7"/>
<protein>
    <submittedName>
        <fullName evidence="3">Uncharacterized protein c3orf19-like</fullName>
    </submittedName>
</protein>
<dbReference type="PANTHER" id="PTHR15885">
    <property type="entry name" value="COILED-COIL DOMAIN-CONTAINING PROTEIN 174"/>
    <property type="match status" value="1"/>
</dbReference>
<dbReference type="KEGG" id="mrr:Moror_13128"/>
<keyword evidence="1" id="KW-0175">Coiled coil</keyword>
<evidence type="ECO:0000256" key="1">
    <source>
        <dbReference type="ARBA" id="ARBA00023054"/>
    </source>
</evidence>
<dbReference type="InterPro" id="IPR025066">
    <property type="entry name" value="CCDC174-like"/>
</dbReference>
<dbReference type="Proteomes" id="UP000017559">
    <property type="component" value="Unassembled WGS sequence"/>
</dbReference>
<feature type="compositionally biased region" description="Basic and acidic residues" evidence="2">
    <location>
        <begin position="321"/>
        <end position="330"/>
    </location>
</feature>
<feature type="region of interest" description="Disordered" evidence="2">
    <location>
        <begin position="26"/>
        <end position="61"/>
    </location>
</feature>
<sequence>MSRSKGKGISASSFFDLKAELSRKEEEIQRNKAAGKSTAIIGGVPRPDKKPTIWSRQNKGVKGRAARDVELEAISKPNLESPRTALERKSRIYDKLKKGKSGGLSEAQYDVLLVDFESKGIDSRWESDSDDVDESTTVPALIDEADEIIEYEDEHGRTRTAPRSEIPLEYLPEIRAKMSNENNDEDDVIRNPVNHWVSYTPDDDRRARIEREFSEENNPMNVHYNPNNEVRDRGAASYNFSRDEETRRAQQEALRASRTETEQAREKSGAVDVRPGEVEGMVENSGTTQSRAMEKRKREIEERRKMVEAKRKKVSSEEDDVSKAKQKTDDPQTAAVLVARANDPFVVLEAASSSSKETIHNVNGKGRALHEADNFLVQLENDMFKKKGE</sequence>
<feature type="compositionally biased region" description="Acidic residues" evidence="2">
    <location>
        <begin position="143"/>
        <end position="153"/>
    </location>
</feature>
<dbReference type="STRING" id="1381753.V2YBD7"/>
<dbReference type="PANTHER" id="PTHR15885:SF1">
    <property type="entry name" value="COILED-COIL DOMAIN-CONTAINING PROTEIN 174"/>
    <property type="match status" value="1"/>
</dbReference>
<comment type="caution">
    <text evidence="3">The sequence shown here is derived from an EMBL/GenBank/DDBJ whole genome shotgun (WGS) entry which is preliminary data.</text>
</comment>
<feature type="region of interest" description="Disordered" evidence="2">
    <location>
        <begin position="123"/>
        <end position="165"/>
    </location>
</feature>
<evidence type="ECO:0000313" key="4">
    <source>
        <dbReference type="Proteomes" id="UP000017559"/>
    </source>
</evidence>
<keyword evidence="4" id="KW-1185">Reference proteome</keyword>